<gene>
    <name evidence="3" type="ORF">BDK92_5749</name>
</gene>
<feature type="chain" id="PRO_5038554905" evidence="1">
    <location>
        <begin position="22"/>
        <end position="334"/>
    </location>
</feature>
<dbReference type="RefSeq" id="WP_121159471.1">
    <property type="nucleotide sequence ID" value="NZ_RBKT01000001.1"/>
</dbReference>
<dbReference type="AlphaFoldDB" id="A0A495JRU4"/>
<dbReference type="InterPro" id="IPR027939">
    <property type="entry name" value="NMT1/THI5"/>
</dbReference>
<evidence type="ECO:0000256" key="1">
    <source>
        <dbReference type="SAM" id="SignalP"/>
    </source>
</evidence>
<dbReference type="GO" id="GO:0009228">
    <property type="term" value="P:thiamine biosynthetic process"/>
    <property type="evidence" value="ECO:0007669"/>
    <property type="project" value="InterPro"/>
</dbReference>
<protein>
    <submittedName>
        <fullName evidence="3">NitT/TauT family transport system substrate-binding protein</fullName>
    </submittedName>
</protein>
<name>A0A495JRU4_9ACTN</name>
<feature type="signal peptide" evidence="1">
    <location>
        <begin position="1"/>
        <end position="21"/>
    </location>
</feature>
<sequence length="334" mass="35235">MRRLASTAAALLLLGSVAACGGSDEQPTTADGRKQVTLTLNWVPYGEHAPFYYGLKKGYYEAEGIELEIKPGGGSGKTIQAVAQQQTDFGWADTPPMLKAIATGMKVKSVGVFLQKGPTSIEFLADKGISKPADLKGKTVGGTPGDAIYATFPAWLKANGLAETDVKVVNLDAAGKVAALAEGRVDAIQGFFHDQAPTIEAKTGKKVDYLLYADWGMNMLGTGIVVNDATLSKDPDLVKAFVRATQKSWADAAKDIPGATDAMAELAENEPAKDVLVKQLTLAVPLLDVAPGAAPGVNPPTKWTETIDLMSRYADLKDAGGPEKYWDSGYTNQG</sequence>
<keyword evidence="1" id="KW-0732">Signal</keyword>
<dbReference type="OrthoDB" id="5348911at2"/>
<reference evidence="3 4" key="1">
    <citation type="submission" date="2018-10" db="EMBL/GenBank/DDBJ databases">
        <title>Sequencing the genomes of 1000 actinobacteria strains.</title>
        <authorList>
            <person name="Klenk H.-P."/>
        </authorList>
    </citation>
    <scope>NUCLEOTIDE SEQUENCE [LARGE SCALE GENOMIC DNA]</scope>
    <source>
        <strain evidence="3 4">DSM 45175</strain>
    </source>
</reference>
<dbReference type="SUPFAM" id="SSF53850">
    <property type="entry name" value="Periplasmic binding protein-like II"/>
    <property type="match status" value="1"/>
</dbReference>
<feature type="domain" description="SsuA/THI5-like" evidence="2">
    <location>
        <begin position="47"/>
        <end position="255"/>
    </location>
</feature>
<dbReference type="EMBL" id="RBKT01000001">
    <property type="protein sequence ID" value="RKR91355.1"/>
    <property type="molecule type" value="Genomic_DNA"/>
</dbReference>
<accession>A0A495JRU4</accession>
<evidence type="ECO:0000313" key="4">
    <source>
        <dbReference type="Proteomes" id="UP000277671"/>
    </source>
</evidence>
<dbReference type="Proteomes" id="UP000277671">
    <property type="component" value="Unassembled WGS sequence"/>
</dbReference>
<dbReference type="CDD" id="cd01008">
    <property type="entry name" value="PBP2_NrtA_SsuA_CpmA_like"/>
    <property type="match status" value="1"/>
</dbReference>
<keyword evidence="4" id="KW-1185">Reference proteome</keyword>
<dbReference type="PANTHER" id="PTHR31528:SF15">
    <property type="entry name" value="RIBOFLAVIN-BINDING PROTEIN RIBY"/>
    <property type="match status" value="1"/>
</dbReference>
<evidence type="ECO:0000259" key="2">
    <source>
        <dbReference type="Pfam" id="PF09084"/>
    </source>
</evidence>
<dbReference type="Pfam" id="PF09084">
    <property type="entry name" value="NMT1"/>
    <property type="match status" value="1"/>
</dbReference>
<dbReference type="PANTHER" id="PTHR31528">
    <property type="entry name" value="4-AMINO-5-HYDROXYMETHYL-2-METHYLPYRIMIDINE PHOSPHATE SYNTHASE THI11-RELATED"/>
    <property type="match status" value="1"/>
</dbReference>
<organism evidence="3 4">
    <name type="scientific">Micromonospora pisi</name>
    <dbReference type="NCBI Taxonomy" id="589240"/>
    <lineage>
        <taxon>Bacteria</taxon>
        <taxon>Bacillati</taxon>
        <taxon>Actinomycetota</taxon>
        <taxon>Actinomycetes</taxon>
        <taxon>Micromonosporales</taxon>
        <taxon>Micromonosporaceae</taxon>
        <taxon>Micromonospora</taxon>
    </lineage>
</organism>
<dbReference type="Gene3D" id="3.40.190.10">
    <property type="entry name" value="Periplasmic binding protein-like II"/>
    <property type="match status" value="2"/>
</dbReference>
<evidence type="ECO:0000313" key="3">
    <source>
        <dbReference type="EMBL" id="RKR91355.1"/>
    </source>
</evidence>
<proteinExistence type="predicted"/>
<dbReference type="InterPro" id="IPR015168">
    <property type="entry name" value="SsuA/THI5"/>
</dbReference>
<dbReference type="PROSITE" id="PS51257">
    <property type="entry name" value="PROKAR_LIPOPROTEIN"/>
    <property type="match status" value="1"/>
</dbReference>
<comment type="caution">
    <text evidence="3">The sequence shown here is derived from an EMBL/GenBank/DDBJ whole genome shotgun (WGS) entry which is preliminary data.</text>
</comment>